<dbReference type="EMBL" id="BCSX01000056">
    <property type="protein sequence ID" value="GAS92706.1"/>
    <property type="molecule type" value="Genomic_DNA"/>
</dbReference>
<proteinExistence type="predicted"/>
<gene>
    <name evidence="1" type="ORF">RMCB_6802</name>
</gene>
<keyword evidence="2" id="KW-1185">Reference proteome</keyword>
<evidence type="ECO:0000313" key="1">
    <source>
        <dbReference type="EMBL" id="GAS92706.1"/>
    </source>
</evidence>
<dbReference type="InterPro" id="IPR055850">
    <property type="entry name" value="DUF7427"/>
</dbReference>
<sequence length="84" mass="9645">MRTGDKAVIGLAAYVFGWNVWAGARDHEMISEACDRYLACPRWRWLAHLVMALVYLHVSNRLPAWADPIHLLFAVVGNRRKGQR</sequence>
<evidence type="ECO:0000313" key="2">
    <source>
        <dbReference type="Proteomes" id="UP000069620"/>
    </source>
</evidence>
<protein>
    <submittedName>
        <fullName evidence="1">Uncharacterized protein</fullName>
    </submittedName>
</protein>
<comment type="caution">
    <text evidence="1">The sequence shown here is derived from an EMBL/GenBank/DDBJ whole genome shotgun (WGS) entry which is preliminary data.</text>
</comment>
<reference evidence="2" key="2">
    <citation type="submission" date="2016-02" db="EMBL/GenBank/DDBJ databases">
        <title>Draft genome sequence of five rapidly growing Mycobacterium species.</title>
        <authorList>
            <person name="Katahira K."/>
            <person name="Gotou Y."/>
            <person name="Iida K."/>
            <person name="Ogura Y."/>
            <person name="Hayashi T."/>
        </authorList>
    </citation>
    <scope>NUCLEOTIDE SEQUENCE [LARGE SCALE GENOMIC DNA]</scope>
    <source>
        <strain evidence="2">JCM15654</strain>
    </source>
</reference>
<dbReference type="RefSeq" id="WP_062832259.1">
    <property type="nucleotide sequence ID" value="NZ_BCSX01000056.1"/>
</dbReference>
<dbReference type="Pfam" id="PF24202">
    <property type="entry name" value="DUF7427"/>
    <property type="match status" value="1"/>
</dbReference>
<reference evidence="2" key="1">
    <citation type="journal article" date="2016" name="Genome Announc.">
        <title>Draft Genome Sequences of Five Rapidly Growing Mycobacterium Species, M. thermoresistibile, M. fortuitum subsp. acetamidolyticum, M. canariasense, M. brisbanense, and M. novocastrense.</title>
        <authorList>
            <person name="Katahira K."/>
            <person name="Ogura Y."/>
            <person name="Gotoh Y."/>
            <person name="Hayashi T."/>
        </authorList>
    </citation>
    <scope>NUCLEOTIDE SEQUENCE [LARGE SCALE GENOMIC DNA]</scope>
    <source>
        <strain evidence="2">JCM15654</strain>
    </source>
</reference>
<accession>A0A100W6Z3</accession>
<dbReference type="OrthoDB" id="4563321at2"/>
<dbReference type="STRING" id="146020.RMCB_6802"/>
<dbReference type="Proteomes" id="UP000069620">
    <property type="component" value="Unassembled WGS sequence"/>
</dbReference>
<name>A0A100W6Z3_9MYCO</name>
<organism evidence="1 2">
    <name type="scientific">Mycolicibacterium brisbanense</name>
    <dbReference type="NCBI Taxonomy" id="146020"/>
    <lineage>
        <taxon>Bacteria</taxon>
        <taxon>Bacillati</taxon>
        <taxon>Actinomycetota</taxon>
        <taxon>Actinomycetes</taxon>
        <taxon>Mycobacteriales</taxon>
        <taxon>Mycobacteriaceae</taxon>
        <taxon>Mycolicibacterium</taxon>
    </lineage>
</organism>
<dbReference type="AlphaFoldDB" id="A0A100W6Z3"/>